<dbReference type="EC" id="2.7.1.67" evidence="2"/>
<accession>A0A5P1EHY2</accession>
<dbReference type="GO" id="GO:0005524">
    <property type="term" value="F:ATP binding"/>
    <property type="evidence" value="ECO:0007669"/>
    <property type="project" value="UniProtKB-KW"/>
</dbReference>
<dbReference type="GO" id="GO:0004430">
    <property type="term" value="F:1-phosphatidylinositol 4-kinase activity"/>
    <property type="evidence" value="ECO:0007669"/>
    <property type="project" value="UniProtKB-EC"/>
</dbReference>
<dbReference type="InterPro" id="IPR000403">
    <property type="entry name" value="PI3/4_kinase_cat_dom"/>
</dbReference>
<feature type="compositionally biased region" description="Acidic residues" evidence="7">
    <location>
        <begin position="317"/>
        <end position="330"/>
    </location>
</feature>
<keyword evidence="4" id="KW-0547">Nucleotide-binding</keyword>
<comment type="similarity">
    <text evidence="1">Belongs to the PI3/PI4-kinase family. Type II PI4K subfamily.</text>
</comment>
<dbReference type="Pfam" id="PF00454">
    <property type="entry name" value="PI3_PI4_kinase"/>
    <property type="match status" value="1"/>
</dbReference>
<evidence type="ECO:0000256" key="7">
    <source>
        <dbReference type="SAM" id="MobiDB-lite"/>
    </source>
</evidence>
<dbReference type="Proteomes" id="UP000243459">
    <property type="component" value="Chromosome 7"/>
</dbReference>
<feature type="region of interest" description="Disordered" evidence="7">
    <location>
        <begin position="310"/>
        <end position="334"/>
    </location>
</feature>
<dbReference type="PROSITE" id="PS50290">
    <property type="entry name" value="PI3_4_KINASE_3"/>
    <property type="match status" value="1"/>
</dbReference>
<keyword evidence="6" id="KW-0067">ATP-binding</keyword>
<keyword evidence="10" id="KW-1185">Reference proteome</keyword>
<protein>
    <recommendedName>
        <fullName evidence="2">1-phosphatidylinositol 4-kinase</fullName>
        <ecNumber evidence="2">2.7.1.67</ecNumber>
    </recommendedName>
</protein>
<dbReference type="Gramene" id="ONK63670">
    <property type="protein sequence ID" value="ONK63670"/>
    <property type="gene ID" value="A4U43_C07F17680"/>
</dbReference>
<dbReference type="AlphaFoldDB" id="A0A5P1EHY2"/>
<evidence type="ECO:0000256" key="6">
    <source>
        <dbReference type="ARBA" id="ARBA00022840"/>
    </source>
</evidence>
<sequence>MLGRPAGSRVSMYASETGLREVAAYLLDHGSFSGVPPTALIKISHPSLHSVAGSPSGTLSKKIASIQRFVPHNFDAGDLGPSRFSVTSVHRIGILDVRLLNIDRHAGNILVRKHVTNGSYRDEPSPMAELVPIDHGLCLPEFLDDPYFEWWPQSTVPFSEIETEYISVLDPFKDATLLRSELPSLKESAIRIFILCTIFLKRAAAEGLCLADIGSMMTRDFCGIEEQPSVLEALCNQAEDSIRTRSTSFFLEDDSSSEDSDYSDDDEDDEPIVQFEMECDDVGFTKSCIENVLDIPLFLRSMNEVKSNVLGTLSEGGGEEDNGDNFDDERDEPKLGSITKSLSLTAAELNHESGESSSGKCISFNRMSEEQWGLFLERFEQLLPVAFEARKSMGLKQRLGTSCKF</sequence>
<evidence type="ECO:0000259" key="8">
    <source>
        <dbReference type="PROSITE" id="PS50290"/>
    </source>
</evidence>
<evidence type="ECO:0000256" key="2">
    <source>
        <dbReference type="ARBA" id="ARBA00012169"/>
    </source>
</evidence>
<evidence type="ECO:0000256" key="5">
    <source>
        <dbReference type="ARBA" id="ARBA00022777"/>
    </source>
</evidence>
<reference evidence="10" key="1">
    <citation type="journal article" date="2017" name="Nat. Commun.">
        <title>The asparagus genome sheds light on the origin and evolution of a young Y chromosome.</title>
        <authorList>
            <person name="Harkess A."/>
            <person name="Zhou J."/>
            <person name="Xu C."/>
            <person name="Bowers J.E."/>
            <person name="Van der Hulst R."/>
            <person name="Ayyampalayam S."/>
            <person name="Mercati F."/>
            <person name="Riccardi P."/>
            <person name="McKain M.R."/>
            <person name="Kakrana A."/>
            <person name="Tang H."/>
            <person name="Ray J."/>
            <person name="Groenendijk J."/>
            <person name="Arikit S."/>
            <person name="Mathioni S.M."/>
            <person name="Nakano M."/>
            <person name="Shan H."/>
            <person name="Telgmann-Rauber A."/>
            <person name="Kanno A."/>
            <person name="Yue Z."/>
            <person name="Chen H."/>
            <person name="Li W."/>
            <person name="Chen Y."/>
            <person name="Xu X."/>
            <person name="Zhang Y."/>
            <person name="Luo S."/>
            <person name="Chen H."/>
            <person name="Gao J."/>
            <person name="Mao Z."/>
            <person name="Pires J.C."/>
            <person name="Luo M."/>
            <person name="Kudrna D."/>
            <person name="Wing R.A."/>
            <person name="Meyers B.C."/>
            <person name="Yi K."/>
            <person name="Kong H."/>
            <person name="Lavrijsen P."/>
            <person name="Sunseri F."/>
            <person name="Falavigna A."/>
            <person name="Ye Y."/>
            <person name="Leebens-Mack J.H."/>
            <person name="Chen G."/>
        </authorList>
    </citation>
    <scope>NUCLEOTIDE SEQUENCE [LARGE SCALE GENOMIC DNA]</scope>
    <source>
        <strain evidence="10">cv. DH0086</strain>
    </source>
</reference>
<dbReference type="PANTHER" id="PTHR45800:SF21">
    <property type="entry name" value="PHOSPHATIDYLINOSITOL 4-KINASE GAMMA 8"/>
    <property type="match status" value="1"/>
</dbReference>
<evidence type="ECO:0000313" key="9">
    <source>
        <dbReference type="EMBL" id="ONK63670.1"/>
    </source>
</evidence>
<feature type="domain" description="PI3K/PI4K catalytic" evidence="8">
    <location>
        <begin position="1"/>
        <end position="250"/>
    </location>
</feature>
<keyword evidence="5" id="KW-0418">Kinase</keyword>
<dbReference type="InterPro" id="IPR044571">
    <property type="entry name" value="P4KG1-8"/>
</dbReference>
<evidence type="ECO:0000256" key="3">
    <source>
        <dbReference type="ARBA" id="ARBA00022679"/>
    </source>
</evidence>
<evidence type="ECO:0000256" key="4">
    <source>
        <dbReference type="ARBA" id="ARBA00022741"/>
    </source>
</evidence>
<dbReference type="PANTHER" id="PTHR45800">
    <property type="entry name" value="PHOSPHATIDYLINOSITOL 4-KINASE GAMMA"/>
    <property type="match status" value="1"/>
</dbReference>
<name>A0A5P1EHY2_ASPOF</name>
<dbReference type="OrthoDB" id="5839at2759"/>
<evidence type="ECO:0000313" key="10">
    <source>
        <dbReference type="Proteomes" id="UP000243459"/>
    </source>
</evidence>
<evidence type="ECO:0000256" key="1">
    <source>
        <dbReference type="ARBA" id="ARBA00008941"/>
    </source>
</evidence>
<dbReference type="OMA" id="INREEDW"/>
<dbReference type="EMBL" id="CM007387">
    <property type="protein sequence ID" value="ONK63670.1"/>
    <property type="molecule type" value="Genomic_DNA"/>
</dbReference>
<gene>
    <name evidence="9" type="ORF">A4U43_C07F17680</name>
</gene>
<proteinExistence type="inferred from homology"/>
<keyword evidence="3" id="KW-0808">Transferase</keyword>
<organism evidence="9 10">
    <name type="scientific">Asparagus officinalis</name>
    <name type="common">Garden asparagus</name>
    <dbReference type="NCBI Taxonomy" id="4686"/>
    <lineage>
        <taxon>Eukaryota</taxon>
        <taxon>Viridiplantae</taxon>
        <taxon>Streptophyta</taxon>
        <taxon>Embryophyta</taxon>
        <taxon>Tracheophyta</taxon>
        <taxon>Spermatophyta</taxon>
        <taxon>Magnoliopsida</taxon>
        <taxon>Liliopsida</taxon>
        <taxon>Asparagales</taxon>
        <taxon>Asparagaceae</taxon>
        <taxon>Asparagoideae</taxon>
        <taxon>Asparagus</taxon>
    </lineage>
</organism>